<name>A0A0B7G364_THACB</name>
<evidence type="ECO:0000313" key="3">
    <source>
        <dbReference type="Proteomes" id="UP000059188"/>
    </source>
</evidence>
<dbReference type="Proteomes" id="UP000059188">
    <property type="component" value="Unassembled WGS sequence"/>
</dbReference>
<proteinExistence type="predicted"/>
<evidence type="ECO:0000313" key="2">
    <source>
        <dbReference type="EMBL" id="CEL62943.1"/>
    </source>
</evidence>
<reference evidence="2 3" key="1">
    <citation type="submission" date="2014-11" db="EMBL/GenBank/DDBJ databases">
        <authorList>
            <person name="Wibberg Daniel"/>
        </authorList>
    </citation>
    <scope>NUCLEOTIDE SEQUENCE [LARGE SCALE GENOMIC DNA]</scope>
    <source>
        <strain evidence="2">Rhizoctonia solani AG1-IB 7/3/14</strain>
    </source>
</reference>
<dbReference type="EMBL" id="LN679174">
    <property type="protein sequence ID" value="CEL62943.1"/>
    <property type="molecule type" value="Genomic_DNA"/>
</dbReference>
<organism evidence="2 3">
    <name type="scientific">Thanatephorus cucumeris (strain AG1-IB / isolate 7/3/14)</name>
    <name type="common">Lettuce bottom rot fungus</name>
    <name type="synonym">Rhizoctonia solani</name>
    <dbReference type="NCBI Taxonomy" id="1108050"/>
    <lineage>
        <taxon>Eukaryota</taxon>
        <taxon>Fungi</taxon>
        <taxon>Dikarya</taxon>
        <taxon>Basidiomycota</taxon>
        <taxon>Agaricomycotina</taxon>
        <taxon>Agaricomycetes</taxon>
        <taxon>Cantharellales</taxon>
        <taxon>Ceratobasidiaceae</taxon>
        <taxon>Rhizoctonia</taxon>
        <taxon>Rhizoctonia solani AG-1</taxon>
    </lineage>
</organism>
<gene>
    <name evidence="2" type="ORF">RSOLAG1IB_10597</name>
</gene>
<protein>
    <submittedName>
        <fullName evidence="2">Uncharacterized protein</fullName>
    </submittedName>
</protein>
<accession>A0A0B7G364</accession>
<dbReference type="AlphaFoldDB" id="A0A0B7G364"/>
<keyword evidence="3" id="KW-1185">Reference proteome</keyword>
<feature type="region of interest" description="Disordered" evidence="1">
    <location>
        <begin position="1"/>
        <end position="22"/>
    </location>
</feature>
<sequence length="78" mass="8647">MRTERHSMHRFSVGDPRTMSNGTSLTLTTELLALPRSGPPHPVDSSASLRLASSKLVVERLSLSARQAQPVGRYRFRS</sequence>
<evidence type="ECO:0000256" key="1">
    <source>
        <dbReference type="SAM" id="MobiDB-lite"/>
    </source>
</evidence>